<proteinExistence type="inferred from homology"/>
<dbReference type="InterPro" id="IPR039261">
    <property type="entry name" value="FNR_nucleotide-bd"/>
</dbReference>
<keyword evidence="3 6" id="KW-0285">Flavoprotein</keyword>
<evidence type="ECO:0000256" key="1">
    <source>
        <dbReference type="ARBA" id="ARBA00001974"/>
    </source>
</evidence>
<dbReference type="Proteomes" id="UP000034291">
    <property type="component" value="Unassembled WGS sequence"/>
</dbReference>
<dbReference type="EMBL" id="JZBS01001896">
    <property type="protein sequence ID" value="KKK20997.1"/>
    <property type="molecule type" value="Genomic_DNA"/>
</dbReference>
<dbReference type="Gene3D" id="3.40.50.80">
    <property type="entry name" value="Nucleotide-binding domain of ferredoxin-NADP reductase (FNR) module"/>
    <property type="match status" value="1"/>
</dbReference>
<feature type="domain" description="Oxidoreductase FAD/NAD(P)-binding" evidence="7">
    <location>
        <begin position="1"/>
        <end position="112"/>
    </location>
</feature>
<accession>A0A0F8XBL0</accession>
<protein>
    <submittedName>
        <fullName evidence="8">Nitrate reductase NiaD</fullName>
    </submittedName>
</protein>
<comment type="caution">
    <text evidence="8">The sequence shown here is derived from an EMBL/GenBank/DDBJ whole genome shotgun (WGS) entry which is preliminary data.</text>
</comment>
<evidence type="ECO:0000256" key="5">
    <source>
        <dbReference type="ARBA" id="ARBA00023002"/>
    </source>
</evidence>
<evidence type="ECO:0000256" key="2">
    <source>
        <dbReference type="ARBA" id="ARBA00006105"/>
    </source>
</evidence>
<reference evidence="8 9" key="1">
    <citation type="submission" date="2015-02" db="EMBL/GenBank/DDBJ databases">
        <title>Draft Genome Sequences of Two Closely-Related Aflatoxigenic Aspergillus Species Obtained from the Cote d'Ivoire.</title>
        <authorList>
            <person name="Moore G.G."/>
            <person name="Beltz S.B."/>
            <person name="Mack B.M."/>
        </authorList>
    </citation>
    <scope>NUCLEOTIDE SEQUENCE [LARGE SCALE GENOMIC DNA]</scope>
    <source>
        <strain evidence="8 9">SRRC1468</strain>
    </source>
</reference>
<keyword evidence="4 6" id="KW-0274">FAD</keyword>
<dbReference type="AlphaFoldDB" id="A0A0F8XBL0"/>
<dbReference type="PANTHER" id="PTHR19370:SF211">
    <property type="entry name" value="NITRATE REDUCTASE [NADPH]"/>
    <property type="match status" value="1"/>
</dbReference>
<comment type="cofactor">
    <cofactor evidence="1 6">
        <name>FAD</name>
        <dbReference type="ChEBI" id="CHEBI:57692"/>
    </cofactor>
</comment>
<organism evidence="8 9">
    <name type="scientific">Aspergillus rambellii</name>
    <dbReference type="NCBI Taxonomy" id="308745"/>
    <lineage>
        <taxon>Eukaryota</taxon>
        <taxon>Fungi</taxon>
        <taxon>Dikarya</taxon>
        <taxon>Ascomycota</taxon>
        <taxon>Pezizomycotina</taxon>
        <taxon>Eurotiomycetes</taxon>
        <taxon>Eurotiomycetidae</taxon>
        <taxon>Eurotiales</taxon>
        <taxon>Aspergillaceae</taxon>
        <taxon>Aspergillus</taxon>
        <taxon>Aspergillus subgen. Nidulantes</taxon>
    </lineage>
</organism>
<keyword evidence="5" id="KW-0560">Oxidoreductase</keyword>
<dbReference type="PANTHER" id="PTHR19370">
    <property type="entry name" value="NADH-CYTOCHROME B5 REDUCTASE"/>
    <property type="match status" value="1"/>
</dbReference>
<dbReference type="SUPFAM" id="SSF52343">
    <property type="entry name" value="Ferredoxin reductase-like, C-terminal NADP-linked domain"/>
    <property type="match status" value="1"/>
</dbReference>
<dbReference type="Pfam" id="PF00175">
    <property type="entry name" value="NAD_binding_1"/>
    <property type="match status" value="1"/>
</dbReference>
<dbReference type="GO" id="GO:0016491">
    <property type="term" value="F:oxidoreductase activity"/>
    <property type="evidence" value="ECO:0007669"/>
    <property type="project" value="UniProtKB-KW"/>
</dbReference>
<dbReference type="InterPro" id="IPR001433">
    <property type="entry name" value="OxRdtase_FAD/NAD-bd"/>
</dbReference>
<dbReference type="InterPro" id="IPR001834">
    <property type="entry name" value="CBR-like"/>
</dbReference>
<gene>
    <name evidence="8" type="ORF">ARAM_000641</name>
</gene>
<dbReference type="STRING" id="308745.A0A0F8XBL0"/>
<evidence type="ECO:0000256" key="3">
    <source>
        <dbReference type="ARBA" id="ARBA00022630"/>
    </source>
</evidence>
<name>A0A0F8XBL0_9EURO</name>
<feature type="binding site" evidence="6">
    <location>
        <position position="9"/>
    </location>
    <ligand>
        <name>FAD</name>
        <dbReference type="ChEBI" id="CHEBI:57692"/>
    </ligand>
</feature>
<evidence type="ECO:0000256" key="4">
    <source>
        <dbReference type="ARBA" id="ARBA00022827"/>
    </source>
</evidence>
<evidence type="ECO:0000313" key="8">
    <source>
        <dbReference type="EMBL" id="KKK20997.1"/>
    </source>
</evidence>
<dbReference type="CDD" id="cd06183">
    <property type="entry name" value="cyt_b5_reduct_like"/>
    <property type="match status" value="1"/>
</dbReference>
<comment type="similarity">
    <text evidence="2">Belongs to the flavoprotein pyridine nucleotide cytochrome reductase family.</text>
</comment>
<evidence type="ECO:0000256" key="6">
    <source>
        <dbReference type="PIRSR" id="PIRSR601834-1"/>
    </source>
</evidence>
<evidence type="ECO:0000313" key="9">
    <source>
        <dbReference type="Proteomes" id="UP000034291"/>
    </source>
</evidence>
<dbReference type="GO" id="GO:0005783">
    <property type="term" value="C:endoplasmic reticulum"/>
    <property type="evidence" value="ECO:0007669"/>
    <property type="project" value="TreeGrafter"/>
</dbReference>
<keyword evidence="9" id="KW-1185">Reference proteome</keyword>
<sequence length="128" mass="14350">MICGGTGITPVFQVLRAVMQDPEDETRCVLLNGNRQERDILCRDELDAFDAVLATTGAHKKCRTVHTLSKASEHWTGRRGRVDEALIREYAVPDDESMVLVCGPEAMEKSSKKILLSIGWTESNLHYF</sequence>
<evidence type="ECO:0000259" key="7">
    <source>
        <dbReference type="Pfam" id="PF00175"/>
    </source>
</evidence>